<accession>B6SJ82</accession>
<organism evidence="1">
    <name type="scientific">Zea mays</name>
    <name type="common">Maize</name>
    <dbReference type="NCBI Taxonomy" id="4577"/>
    <lineage>
        <taxon>Eukaryota</taxon>
        <taxon>Viridiplantae</taxon>
        <taxon>Streptophyta</taxon>
        <taxon>Embryophyta</taxon>
        <taxon>Tracheophyta</taxon>
        <taxon>Spermatophyta</taxon>
        <taxon>Magnoliopsida</taxon>
        <taxon>Liliopsida</taxon>
        <taxon>Poales</taxon>
        <taxon>Poaceae</taxon>
        <taxon>PACMAD clade</taxon>
        <taxon>Panicoideae</taxon>
        <taxon>Andropogonodae</taxon>
        <taxon>Andropogoneae</taxon>
        <taxon>Tripsacinae</taxon>
        <taxon>Zea</taxon>
    </lineage>
</organism>
<protein>
    <submittedName>
        <fullName evidence="1">Uncharacterized protein</fullName>
    </submittedName>
</protein>
<dbReference type="AlphaFoldDB" id="B6SJ82"/>
<sequence>MSRSFDTTSPKAPDLALFPLPFSCMLRSSFMCLSNPDPNRTQQTPGTTSSCVVCNRQIHFIPSRQRSPVPLHSLLASQTRQYKT</sequence>
<name>B6SJ82_MAIZE</name>
<proteinExistence type="evidence at transcript level"/>
<reference evidence="1" key="1">
    <citation type="journal article" date="2009" name="Plant Mol. Biol.">
        <title>Insights into corn genes derived from large-scale cDNA sequencing.</title>
        <authorList>
            <person name="Alexandrov N.N."/>
            <person name="Brover V.V."/>
            <person name="Freidin S."/>
            <person name="Troukhan M.E."/>
            <person name="Tatarinova T.V."/>
            <person name="Zhang H."/>
            <person name="Swaller T.J."/>
            <person name="Lu Y.P."/>
            <person name="Bouck J."/>
            <person name="Flavell R.B."/>
            <person name="Feldmann K.A."/>
        </authorList>
    </citation>
    <scope>NUCLEOTIDE SEQUENCE</scope>
</reference>
<evidence type="ECO:0000313" key="1">
    <source>
        <dbReference type="EMBL" id="ACG24915.1"/>
    </source>
</evidence>
<dbReference type="EMBL" id="EU952797">
    <property type="protein sequence ID" value="ACG24915.1"/>
    <property type="molecule type" value="mRNA"/>
</dbReference>